<dbReference type="AlphaFoldDB" id="A0A1I7H470"/>
<keyword evidence="2" id="KW-1185">Reference proteome</keyword>
<sequence>MKNIIYVIFLVCTYFVQAQEDIATAEHLNEMGFLGNVKSLTRTYCGSKDTLIAKFNEKGYLYYQFYVDQFGRRKTLYIYNDFDKIDKKEVYTNDVLDHVEIYEYDTVHRLNKYVNYVGEEEHAKYTYRYNSEGNIDRINVSELFLDGNSYSHFTSTIKFEYKGQTKIKRILNDTTVVRTEIEILSDSLDIFKIHTTDGMDDETTYVYKNKNGLTTEIKKYLEPDREENLLMNFIEYVYKNNKLIQRTDHFQNYAMSSTTKTFYDEHENWVKEIRTTDDGKENISTRKITYDNFNNITHIESYSDGIYYGCTTYEFEYYTE</sequence>
<organism evidence="1 2">
    <name type="scientific">Pustulibacterium marinum</name>
    <dbReference type="NCBI Taxonomy" id="1224947"/>
    <lineage>
        <taxon>Bacteria</taxon>
        <taxon>Pseudomonadati</taxon>
        <taxon>Bacteroidota</taxon>
        <taxon>Flavobacteriia</taxon>
        <taxon>Flavobacteriales</taxon>
        <taxon>Flavobacteriaceae</taxon>
        <taxon>Pustulibacterium</taxon>
    </lineage>
</organism>
<dbReference type="Proteomes" id="UP000199138">
    <property type="component" value="Unassembled WGS sequence"/>
</dbReference>
<proteinExistence type="predicted"/>
<dbReference type="STRING" id="1224947.SAMN05216480_10736"/>
<evidence type="ECO:0000313" key="2">
    <source>
        <dbReference type="Proteomes" id="UP000199138"/>
    </source>
</evidence>
<accession>A0A1I7H470</accession>
<evidence type="ECO:0000313" key="1">
    <source>
        <dbReference type="EMBL" id="SFU55484.1"/>
    </source>
</evidence>
<name>A0A1I7H470_9FLAO</name>
<gene>
    <name evidence="1" type="ORF">SAMN05216480_10736</name>
</gene>
<protein>
    <submittedName>
        <fullName evidence="1">Uncharacterized protein</fullName>
    </submittedName>
</protein>
<dbReference type="RefSeq" id="WP_093025103.1">
    <property type="nucleotide sequence ID" value="NZ_FPBK01000007.1"/>
</dbReference>
<dbReference type="OrthoDB" id="1048580at2"/>
<reference evidence="1 2" key="1">
    <citation type="submission" date="2016-10" db="EMBL/GenBank/DDBJ databases">
        <authorList>
            <person name="de Groot N.N."/>
        </authorList>
    </citation>
    <scope>NUCLEOTIDE SEQUENCE [LARGE SCALE GENOMIC DNA]</scope>
    <source>
        <strain evidence="1 2">CGMCC 1.12333</strain>
    </source>
</reference>
<dbReference type="EMBL" id="FPBK01000007">
    <property type="protein sequence ID" value="SFU55484.1"/>
    <property type="molecule type" value="Genomic_DNA"/>
</dbReference>